<dbReference type="Proteomes" id="UP000282674">
    <property type="component" value="Unassembled WGS sequence"/>
</dbReference>
<keyword evidence="3" id="KW-1185">Reference proteome</keyword>
<protein>
    <submittedName>
        <fullName evidence="2">Uncharacterized protein</fullName>
    </submittedName>
</protein>
<accession>A0A3M2M406</accession>
<proteinExistence type="predicted"/>
<reference evidence="2 3" key="1">
    <citation type="submission" date="2018-10" db="EMBL/GenBank/DDBJ databases">
        <title>Isolation from soil.</title>
        <authorList>
            <person name="Hu J."/>
        </authorList>
    </citation>
    <scope>NUCLEOTIDE SEQUENCE [LARGE SCALE GENOMIC DNA]</scope>
    <source>
        <strain evidence="2 3">NEAU-Ht49</strain>
    </source>
</reference>
<feature type="region of interest" description="Disordered" evidence="1">
    <location>
        <begin position="42"/>
        <end position="114"/>
    </location>
</feature>
<organism evidence="2 3">
    <name type="scientific">Actinomadura harenae</name>
    <dbReference type="NCBI Taxonomy" id="2483351"/>
    <lineage>
        <taxon>Bacteria</taxon>
        <taxon>Bacillati</taxon>
        <taxon>Actinomycetota</taxon>
        <taxon>Actinomycetes</taxon>
        <taxon>Streptosporangiales</taxon>
        <taxon>Thermomonosporaceae</taxon>
        <taxon>Actinomadura</taxon>
    </lineage>
</organism>
<dbReference type="AlphaFoldDB" id="A0A3M2M406"/>
<evidence type="ECO:0000313" key="2">
    <source>
        <dbReference type="EMBL" id="RMI43195.1"/>
    </source>
</evidence>
<dbReference type="EMBL" id="RFFG01000027">
    <property type="protein sequence ID" value="RMI43195.1"/>
    <property type="molecule type" value="Genomic_DNA"/>
</dbReference>
<feature type="compositionally biased region" description="Low complexity" evidence="1">
    <location>
        <begin position="42"/>
        <end position="52"/>
    </location>
</feature>
<evidence type="ECO:0000256" key="1">
    <source>
        <dbReference type="SAM" id="MobiDB-lite"/>
    </source>
</evidence>
<comment type="caution">
    <text evidence="2">The sequence shown here is derived from an EMBL/GenBank/DDBJ whole genome shotgun (WGS) entry which is preliminary data.</text>
</comment>
<feature type="compositionally biased region" description="Polar residues" evidence="1">
    <location>
        <begin position="80"/>
        <end position="93"/>
    </location>
</feature>
<name>A0A3M2M406_9ACTN</name>
<evidence type="ECO:0000313" key="3">
    <source>
        <dbReference type="Proteomes" id="UP000282674"/>
    </source>
</evidence>
<gene>
    <name evidence="2" type="ORF">EBO15_17345</name>
</gene>
<sequence>LARTPVESATAGEGARFWAAVMADLRNRGVRDILIACTDAPRPAATSRPTTPWSNYCGWPSSTSRTNGPGNEPPSERKATNTPSNPPGSSRDNAPQDGEKHSTNSPSPIQDASGKPDLAVYLHEHSTPEVTGSTAAGPGGPCAASHKVAAVTHSSRLWCHGQAGRAVIRCPVSGSGVAAGAEVELACYAQGEFDRRSLVSSARSD</sequence>
<feature type="compositionally biased region" description="Polar residues" evidence="1">
    <location>
        <begin position="60"/>
        <end position="69"/>
    </location>
</feature>
<feature type="non-terminal residue" evidence="2">
    <location>
        <position position="1"/>
    </location>
</feature>